<proteinExistence type="predicted"/>
<reference evidence="2" key="1">
    <citation type="journal article" date="2005" name="Nature">
        <title>The map-based sequence of the rice genome.</title>
        <authorList>
            <consortium name="International rice genome sequencing project (IRGSP)"/>
            <person name="Matsumoto T."/>
            <person name="Wu J."/>
            <person name="Kanamori H."/>
            <person name="Katayose Y."/>
            <person name="Fujisawa M."/>
            <person name="Namiki N."/>
            <person name="Mizuno H."/>
            <person name="Yamamoto K."/>
            <person name="Antonio B.A."/>
            <person name="Baba T."/>
            <person name="Sakata K."/>
            <person name="Nagamura Y."/>
            <person name="Aoki H."/>
            <person name="Arikawa K."/>
            <person name="Arita K."/>
            <person name="Bito T."/>
            <person name="Chiden Y."/>
            <person name="Fujitsuka N."/>
            <person name="Fukunaka R."/>
            <person name="Hamada M."/>
            <person name="Harada C."/>
            <person name="Hayashi A."/>
            <person name="Hijishita S."/>
            <person name="Honda M."/>
            <person name="Hosokawa S."/>
            <person name="Ichikawa Y."/>
            <person name="Idonuma A."/>
            <person name="Iijima M."/>
            <person name="Ikeda M."/>
            <person name="Ikeno M."/>
            <person name="Ito K."/>
            <person name="Ito S."/>
            <person name="Ito T."/>
            <person name="Ito Y."/>
            <person name="Ito Y."/>
            <person name="Iwabuchi A."/>
            <person name="Kamiya K."/>
            <person name="Karasawa W."/>
            <person name="Kurita K."/>
            <person name="Katagiri S."/>
            <person name="Kikuta A."/>
            <person name="Kobayashi H."/>
            <person name="Kobayashi N."/>
            <person name="Machita K."/>
            <person name="Maehara T."/>
            <person name="Masukawa M."/>
            <person name="Mizubayashi T."/>
            <person name="Mukai Y."/>
            <person name="Nagasaki H."/>
            <person name="Nagata Y."/>
            <person name="Naito S."/>
            <person name="Nakashima M."/>
            <person name="Nakama Y."/>
            <person name="Nakamichi Y."/>
            <person name="Nakamura M."/>
            <person name="Meguro A."/>
            <person name="Negishi M."/>
            <person name="Ohta I."/>
            <person name="Ohta T."/>
            <person name="Okamoto M."/>
            <person name="Ono N."/>
            <person name="Saji S."/>
            <person name="Sakaguchi M."/>
            <person name="Sakai K."/>
            <person name="Shibata M."/>
            <person name="Shimokawa T."/>
            <person name="Song J."/>
            <person name="Takazaki Y."/>
            <person name="Terasawa K."/>
            <person name="Tsugane M."/>
            <person name="Tsuji K."/>
            <person name="Ueda S."/>
            <person name="Waki K."/>
            <person name="Yamagata H."/>
            <person name="Yamamoto M."/>
            <person name="Yamamoto S."/>
            <person name="Yamane H."/>
            <person name="Yoshiki S."/>
            <person name="Yoshihara R."/>
            <person name="Yukawa K."/>
            <person name="Zhong H."/>
            <person name="Yano M."/>
            <person name="Yuan Q."/>
            <person name="Ouyang S."/>
            <person name="Liu J."/>
            <person name="Jones K.M."/>
            <person name="Gansberger K."/>
            <person name="Moffat K."/>
            <person name="Hill J."/>
            <person name="Bera J."/>
            <person name="Fadrosh D."/>
            <person name="Jin S."/>
            <person name="Johri S."/>
            <person name="Kim M."/>
            <person name="Overton L."/>
            <person name="Reardon M."/>
            <person name="Tsitrin T."/>
            <person name="Vuong H."/>
            <person name="Weaver B."/>
            <person name="Ciecko A."/>
            <person name="Tallon L."/>
            <person name="Jackson J."/>
            <person name="Pai G."/>
            <person name="Aken S.V."/>
            <person name="Utterback T."/>
            <person name="Reidmuller S."/>
            <person name="Feldblyum T."/>
            <person name="Hsiao J."/>
            <person name="Zismann V."/>
            <person name="Iobst S."/>
            <person name="de Vazeille A.R."/>
            <person name="Buell C.R."/>
            <person name="Ying K."/>
            <person name="Li Y."/>
            <person name="Lu T."/>
            <person name="Huang Y."/>
            <person name="Zhao Q."/>
            <person name="Feng Q."/>
            <person name="Zhang L."/>
            <person name="Zhu J."/>
            <person name="Weng Q."/>
            <person name="Mu J."/>
            <person name="Lu Y."/>
            <person name="Fan D."/>
            <person name="Liu Y."/>
            <person name="Guan J."/>
            <person name="Zhang Y."/>
            <person name="Yu S."/>
            <person name="Liu X."/>
            <person name="Zhang Y."/>
            <person name="Hong G."/>
            <person name="Han B."/>
            <person name="Choisne N."/>
            <person name="Demange N."/>
            <person name="Orjeda G."/>
            <person name="Samain S."/>
            <person name="Cattolico L."/>
            <person name="Pelletier E."/>
            <person name="Couloux A."/>
            <person name="Segurens B."/>
            <person name="Wincker P."/>
            <person name="D'Hont A."/>
            <person name="Scarpelli C."/>
            <person name="Weissenbach J."/>
            <person name="Salanoubat M."/>
            <person name="Quetier F."/>
            <person name="Yu Y."/>
            <person name="Kim H.R."/>
            <person name="Rambo T."/>
            <person name="Currie J."/>
            <person name="Collura K."/>
            <person name="Luo M."/>
            <person name="Yang T."/>
            <person name="Ammiraju J.S.S."/>
            <person name="Engler F."/>
            <person name="Soderlund C."/>
            <person name="Wing R.A."/>
            <person name="Palmer L.E."/>
            <person name="de la Bastide M."/>
            <person name="Spiegel L."/>
            <person name="Nascimento L."/>
            <person name="Zutavern T."/>
            <person name="O'Shaughnessy A."/>
            <person name="Dike S."/>
            <person name="Dedhia N."/>
            <person name="Preston R."/>
            <person name="Balija V."/>
            <person name="McCombie W.R."/>
            <person name="Chow T."/>
            <person name="Chen H."/>
            <person name="Chung M."/>
            <person name="Chen C."/>
            <person name="Shaw J."/>
            <person name="Wu H."/>
            <person name="Hsiao K."/>
            <person name="Chao Y."/>
            <person name="Chu M."/>
            <person name="Cheng C."/>
            <person name="Hour A."/>
            <person name="Lee P."/>
            <person name="Lin S."/>
            <person name="Lin Y."/>
            <person name="Liou J."/>
            <person name="Liu S."/>
            <person name="Hsing Y."/>
            <person name="Raghuvanshi S."/>
            <person name="Mohanty A."/>
            <person name="Bharti A.K."/>
            <person name="Gaur A."/>
            <person name="Gupta V."/>
            <person name="Kumar D."/>
            <person name="Ravi V."/>
            <person name="Vij S."/>
            <person name="Kapur A."/>
            <person name="Khurana P."/>
            <person name="Khurana P."/>
            <person name="Khurana J.P."/>
            <person name="Tyagi A.K."/>
            <person name="Gaikwad K."/>
            <person name="Singh A."/>
            <person name="Dalal V."/>
            <person name="Srivastava S."/>
            <person name="Dixit A."/>
            <person name="Pal A.K."/>
            <person name="Ghazi I.A."/>
            <person name="Yadav M."/>
            <person name="Pandit A."/>
            <person name="Bhargava A."/>
            <person name="Sureshbabu K."/>
            <person name="Batra K."/>
            <person name="Sharma T.R."/>
            <person name="Mohapatra T."/>
            <person name="Singh N.K."/>
            <person name="Messing J."/>
            <person name="Nelson A.B."/>
            <person name="Fuks G."/>
            <person name="Kavchok S."/>
            <person name="Keizer G."/>
            <person name="Linton E."/>
            <person name="Llaca V."/>
            <person name="Song R."/>
            <person name="Tanyolac B."/>
            <person name="Young S."/>
            <person name="Ho-Il K."/>
            <person name="Hahn J.H."/>
            <person name="Sangsakoo G."/>
            <person name="Vanavichit A."/>
            <person name="de Mattos Luiz.A.T."/>
            <person name="Zimmer P.D."/>
            <person name="Malone G."/>
            <person name="Dellagostin O."/>
            <person name="de Oliveira A.C."/>
            <person name="Bevan M."/>
            <person name="Bancroft I."/>
            <person name="Minx P."/>
            <person name="Cordum H."/>
            <person name="Wilson R."/>
            <person name="Cheng Z."/>
            <person name="Jin W."/>
            <person name="Jiang J."/>
            <person name="Leong S.A."/>
            <person name="Iwama H."/>
            <person name="Gojobori T."/>
            <person name="Itoh T."/>
            <person name="Niimura Y."/>
            <person name="Fujii Y."/>
            <person name="Habara T."/>
            <person name="Sakai H."/>
            <person name="Sato Y."/>
            <person name="Wilson G."/>
            <person name="Kumar K."/>
            <person name="McCouch S."/>
            <person name="Juretic N."/>
            <person name="Hoen D."/>
            <person name="Wright S."/>
            <person name="Bruskiewich R."/>
            <person name="Bureau T."/>
            <person name="Miyao A."/>
            <person name="Hirochika H."/>
            <person name="Nishikawa T."/>
            <person name="Kadowaki K."/>
            <person name="Sugiura M."/>
            <person name="Burr B."/>
            <person name="Sasaki T."/>
        </authorList>
    </citation>
    <scope>NUCLEOTIDE SEQUENCE [LARGE SCALE GENOMIC DNA]</scope>
    <source>
        <strain evidence="2">cv. Nipponbare</strain>
    </source>
</reference>
<organism evidence="1 2">
    <name type="scientific">Oryza sativa subsp. japonica</name>
    <name type="common">Rice</name>
    <dbReference type="NCBI Taxonomy" id="39947"/>
    <lineage>
        <taxon>Eukaryota</taxon>
        <taxon>Viridiplantae</taxon>
        <taxon>Streptophyta</taxon>
        <taxon>Embryophyta</taxon>
        <taxon>Tracheophyta</taxon>
        <taxon>Spermatophyta</taxon>
        <taxon>Magnoliopsida</taxon>
        <taxon>Liliopsida</taxon>
        <taxon>Poales</taxon>
        <taxon>Poaceae</taxon>
        <taxon>BOP clade</taxon>
        <taxon>Oryzoideae</taxon>
        <taxon>Oryzeae</taxon>
        <taxon>Oryzinae</taxon>
        <taxon>Oryza</taxon>
        <taxon>Oryza sativa</taxon>
    </lineage>
</organism>
<evidence type="ECO:0000313" key="2">
    <source>
        <dbReference type="Proteomes" id="UP000059680"/>
    </source>
</evidence>
<keyword evidence="2" id="KW-1185">Reference proteome</keyword>
<dbReference type="PaxDb" id="39947-A0A0P0W159"/>
<name>A0A0P0W159_ORYSJ</name>
<protein>
    <submittedName>
        <fullName evidence="1">Os03g0666550 protein</fullName>
    </submittedName>
</protein>
<gene>
    <name evidence="1" type="ordered locus">Os03g0666550</name>
    <name evidence="1" type="ORF">OSNPB_030666550</name>
</gene>
<dbReference type="Proteomes" id="UP000059680">
    <property type="component" value="Chromosome 3"/>
</dbReference>
<accession>A0A0P0W159</accession>
<dbReference type="AlphaFoldDB" id="A0A0P0W159"/>
<dbReference type="Gramene" id="Os03t0666550-00">
    <property type="protein sequence ID" value="Os03t0666550-00"/>
    <property type="gene ID" value="Os03g0666550"/>
</dbReference>
<dbReference type="InParanoid" id="A0A0P0W159"/>
<dbReference type="EMBL" id="AP014959">
    <property type="protein sequence ID" value="BAS85642.1"/>
    <property type="molecule type" value="Genomic_DNA"/>
</dbReference>
<reference evidence="1 2" key="3">
    <citation type="journal article" date="2013" name="Rice">
        <title>Improvement of the Oryza sativa Nipponbare reference genome using next generation sequence and optical map data.</title>
        <authorList>
            <person name="Kawahara Y."/>
            <person name="de la Bastide M."/>
            <person name="Hamilton J.P."/>
            <person name="Kanamori H."/>
            <person name="McCombie W.R."/>
            <person name="Ouyang S."/>
            <person name="Schwartz D.C."/>
            <person name="Tanaka T."/>
            <person name="Wu J."/>
            <person name="Zhou S."/>
            <person name="Childs K.L."/>
            <person name="Davidson R.M."/>
            <person name="Lin H."/>
            <person name="Quesada-Ocampo L."/>
            <person name="Vaillancourt B."/>
            <person name="Sakai H."/>
            <person name="Lee S.S."/>
            <person name="Kim J."/>
            <person name="Numa H."/>
            <person name="Itoh T."/>
            <person name="Buell C.R."/>
            <person name="Matsumoto T."/>
        </authorList>
    </citation>
    <scope>NUCLEOTIDE SEQUENCE [LARGE SCALE GENOMIC DNA]</scope>
    <source>
        <strain evidence="2">cv. Nipponbare</strain>
    </source>
</reference>
<sequence length="74" mass="8843">MHVNFVRTIIASVQTTNKRLVLTRTIYPSKMYKGKLTNFIKYVIHICCSFRRCFHEEKPILLCICLCFLQKKEM</sequence>
<reference evidence="1 2" key="2">
    <citation type="journal article" date="2013" name="Plant Cell Physiol.">
        <title>Rice Annotation Project Database (RAP-DB): an integrative and interactive database for rice genomics.</title>
        <authorList>
            <person name="Sakai H."/>
            <person name="Lee S.S."/>
            <person name="Tanaka T."/>
            <person name="Numa H."/>
            <person name="Kim J."/>
            <person name="Kawahara Y."/>
            <person name="Wakimoto H."/>
            <person name="Yang C.C."/>
            <person name="Iwamoto M."/>
            <person name="Abe T."/>
            <person name="Yamada Y."/>
            <person name="Muto A."/>
            <person name="Inokuchi H."/>
            <person name="Ikemura T."/>
            <person name="Matsumoto T."/>
            <person name="Sasaki T."/>
            <person name="Itoh T."/>
        </authorList>
    </citation>
    <scope>NUCLEOTIDE SEQUENCE [LARGE SCALE GENOMIC DNA]</scope>
    <source>
        <strain evidence="2">cv. Nipponbare</strain>
    </source>
</reference>
<evidence type="ECO:0000313" key="1">
    <source>
        <dbReference type="EMBL" id="BAS85642.1"/>
    </source>
</evidence>